<sequence length="59" mass="6802">MKQPAAGEIVQPFYRLIGLRLAPEDLPILTEMLERHMEAFRAVEEMETAPSLTFRAAWE</sequence>
<protein>
    <submittedName>
        <fullName evidence="1">Uncharacterized protein</fullName>
    </submittedName>
</protein>
<dbReference type="Proteomes" id="UP000612893">
    <property type="component" value="Unassembled WGS sequence"/>
</dbReference>
<organism evidence="1 2">
    <name type="scientific">Candidatus Nephthysia bennettiae</name>
    <dbReference type="NCBI Taxonomy" id="3127016"/>
    <lineage>
        <taxon>Bacteria</taxon>
        <taxon>Bacillati</taxon>
        <taxon>Candidatus Dormiibacterota</taxon>
        <taxon>Candidatus Dormibacteria</taxon>
        <taxon>Candidatus Dormibacterales</taxon>
        <taxon>Candidatus Dormibacteraceae</taxon>
        <taxon>Candidatus Nephthysia</taxon>
    </lineage>
</organism>
<name>A0A934KFN8_9BACT</name>
<dbReference type="RefSeq" id="WP_338205454.1">
    <property type="nucleotide sequence ID" value="NZ_JAEKNR010000240.1"/>
</dbReference>
<evidence type="ECO:0000313" key="2">
    <source>
        <dbReference type="Proteomes" id="UP000612893"/>
    </source>
</evidence>
<evidence type="ECO:0000313" key="1">
    <source>
        <dbReference type="EMBL" id="MBJ7601275.1"/>
    </source>
</evidence>
<proteinExistence type="predicted"/>
<keyword evidence="2" id="KW-1185">Reference proteome</keyword>
<dbReference type="AlphaFoldDB" id="A0A934KFN8"/>
<reference evidence="1" key="1">
    <citation type="submission" date="2020-10" db="EMBL/GenBank/DDBJ databases">
        <title>Ca. Dormibacterota MAGs.</title>
        <authorList>
            <person name="Montgomery K."/>
        </authorList>
    </citation>
    <scope>NUCLEOTIDE SEQUENCE [LARGE SCALE GENOMIC DNA]</scope>
    <source>
        <strain evidence="1">SC8812_S17_10</strain>
    </source>
</reference>
<accession>A0A934KFN8</accession>
<dbReference type="EMBL" id="JAEKNR010000240">
    <property type="protein sequence ID" value="MBJ7601275.1"/>
    <property type="molecule type" value="Genomic_DNA"/>
</dbReference>
<comment type="caution">
    <text evidence="1">The sequence shown here is derived from an EMBL/GenBank/DDBJ whole genome shotgun (WGS) entry which is preliminary data.</text>
</comment>
<gene>
    <name evidence="1" type="ORF">JF922_24780</name>
</gene>